<proteinExistence type="predicted"/>
<comment type="caution">
    <text evidence="1">The sequence shown here is derived from an EMBL/GenBank/DDBJ whole genome shotgun (WGS) entry which is preliminary data.</text>
</comment>
<sequence>MGQRRVSKHEKQYVLLLTKRNDECVFLTKNKIVALKQEQFKATRRLVGLQKLPPDVPGYEVNLANIITLAIPEMWLHSFASSKVVSNLKADGRPFFGKDQLTFGVVPLDDGCHSTVAHKGHYPLSHNIFRIIKSRCL</sequence>
<evidence type="ECO:0000313" key="2">
    <source>
        <dbReference type="Proteomes" id="UP001159427"/>
    </source>
</evidence>
<reference evidence="1 2" key="1">
    <citation type="submission" date="2022-05" db="EMBL/GenBank/DDBJ databases">
        <authorList>
            <consortium name="Genoscope - CEA"/>
            <person name="William W."/>
        </authorList>
    </citation>
    <scope>NUCLEOTIDE SEQUENCE [LARGE SCALE GENOMIC DNA]</scope>
</reference>
<dbReference type="Proteomes" id="UP001159427">
    <property type="component" value="Unassembled WGS sequence"/>
</dbReference>
<protein>
    <submittedName>
        <fullName evidence="1">Uncharacterized protein</fullName>
    </submittedName>
</protein>
<dbReference type="EMBL" id="CALNXI010000422">
    <property type="protein sequence ID" value="CAH3026813.1"/>
    <property type="molecule type" value="Genomic_DNA"/>
</dbReference>
<keyword evidence="2" id="KW-1185">Reference proteome</keyword>
<gene>
    <name evidence="1" type="ORF">PEVE_00030001</name>
</gene>
<name>A0ABN8MB10_9CNID</name>
<organism evidence="1 2">
    <name type="scientific">Porites evermanni</name>
    <dbReference type="NCBI Taxonomy" id="104178"/>
    <lineage>
        <taxon>Eukaryota</taxon>
        <taxon>Metazoa</taxon>
        <taxon>Cnidaria</taxon>
        <taxon>Anthozoa</taxon>
        <taxon>Hexacorallia</taxon>
        <taxon>Scleractinia</taxon>
        <taxon>Fungiina</taxon>
        <taxon>Poritidae</taxon>
        <taxon>Porites</taxon>
    </lineage>
</organism>
<evidence type="ECO:0000313" key="1">
    <source>
        <dbReference type="EMBL" id="CAH3026813.1"/>
    </source>
</evidence>
<accession>A0ABN8MB10</accession>